<organism evidence="1 2">
    <name type="scientific">Oceaniradius stylonematis</name>
    <dbReference type="NCBI Taxonomy" id="2184161"/>
    <lineage>
        <taxon>Bacteria</taxon>
        <taxon>Pseudomonadati</taxon>
        <taxon>Pseudomonadota</taxon>
        <taxon>Alphaproteobacteria</taxon>
        <taxon>Hyphomicrobiales</taxon>
        <taxon>Ahrensiaceae</taxon>
        <taxon>Oceaniradius</taxon>
    </lineage>
</organism>
<protein>
    <submittedName>
        <fullName evidence="1">Uncharacterized protein</fullName>
    </submittedName>
</protein>
<dbReference type="RefSeq" id="WP_120222756.1">
    <property type="nucleotide sequence ID" value="NZ_CP159474.1"/>
</dbReference>
<keyword evidence="2" id="KW-1185">Reference proteome</keyword>
<dbReference type="AlphaFoldDB" id="A0A3A8A616"/>
<reference evidence="1 2" key="1">
    <citation type="journal article" date="2018" name="Int. J. Syst. Bacteriol.">
        <title>Oceaniradius stylonemae gen. nov., sp. nov., isolated from a red alga, Stylonema cornu-cervi.</title>
        <authorList>
            <person name="Jeong S."/>
        </authorList>
    </citation>
    <scope>NUCLEOTIDE SEQUENCE [LARGE SCALE GENOMIC DNA]</scope>
    <source>
        <strain evidence="1 2">StC1</strain>
    </source>
</reference>
<accession>A0A3A8A616</accession>
<dbReference type="EMBL" id="QFWV02000008">
    <property type="protein sequence ID" value="RKF05635.1"/>
    <property type="molecule type" value="Genomic_DNA"/>
</dbReference>
<proteinExistence type="predicted"/>
<dbReference type="Proteomes" id="UP000246132">
    <property type="component" value="Unassembled WGS sequence"/>
</dbReference>
<name>A0A3A8A616_9HYPH</name>
<gene>
    <name evidence="1" type="ORF">DEM25_013535</name>
</gene>
<evidence type="ECO:0000313" key="2">
    <source>
        <dbReference type="Proteomes" id="UP000246132"/>
    </source>
</evidence>
<evidence type="ECO:0000313" key="1">
    <source>
        <dbReference type="EMBL" id="RKF05635.1"/>
    </source>
</evidence>
<comment type="caution">
    <text evidence="1">The sequence shown here is derived from an EMBL/GenBank/DDBJ whole genome shotgun (WGS) entry which is preliminary data.</text>
</comment>
<sequence length="65" mass="7381">MRELDTKSADHWLEPLQGGDVSDEHDAWLRAEIDKTLAKKKSGKLGYRTLDDVMQSFGFNARSSQ</sequence>
<dbReference type="OrthoDB" id="8453126at2"/>